<dbReference type="EMBL" id="BLLF01000088">
    <property type="protein sequence ID" value="GFH07332.1"/>
    <property type="molecule type" value="Genomic_DNA"/>
</dbReference>
<gene>
    <name evidence="1" type="ORF">HaLaN_02119</name>
</gene>
<comment type="caution">
    <text evidence="1">The sequence shown here is derived from an EMBL/GenBank/DDBJ whole genome shotgun (WGS) entry which is preliminary data.</text>
</comment>
<dbReference type="Proteomes" id="UP000485058">
    <property type="component" value="Unassembled WGS sequence"/>
</dbReference>
<protein>
    <submittedName>
        <fullName evidence="1">Uncharacterized protein</fullName>
    </submittedName>
</protein>
<sequence>MLQYSACWCRVGLDTSFTSRLGLSGWTESMDDVATVRTSANGMFQVPGVAGYLRVLPDSDAASWTSASVTATQTAAGGSSPCYDSLSNKRLTLYLSAPGNYSVVSLISTLVATLHAAHPAYVGASVQRVETDVKAAMRLSPDLNLATANTYSQFTVQKDERFQLLARKEAGMAVLVQSMATFLSAGSGSAGLVQAQAFCMYTLARRLVRSRVASGRNLLQDEDEFDFSNTASLTTLMASAAEAMTAAGSDALSSSASDPALIAAAVQAVSNLQTVLASSAGDPLALAQALYLGQSQLLSSLSDLATGAVSVEDFATSTSTTAMIAAAAATPLPGQLVPNSCLASQQSMWQSACSAPNPFACGPYTSDCVTAPVWDADANRLDFAYAWNLSSVLNTGWNHSTVSTTLYRFALPTQLPAGTYNLTLATAATNASSVVAVVQLVSSGASDLFMNASGVVVVGQAVDIVTVAVSIPVAEVVGSVSVALVYAGALLPVAVEGCDEGQSLMVVSRCGLPDPRGCGFNYAICGDAPVSSDDMLAFTAAIPDAPLSLPPALYSSGVTLTLLHYTVNLTKAGAYRLSLLKAAGVNITLQLSGPSGSATYNASTPRLLVTSSGISRS</sequence>
<evidence type="ECO:0000313" key="1">
    <source>
        <dbReference type="EMBL" id="GFH07332.1"/>
    </source>
</evidence>
<accession>A0A699YWB1</accession>
<evidence type="ECO:0000313" key="2">
    <source>
        <dbReference type="Proteomes" id="UP000485058"/>
    </source>
</evidence>
<keyword evidence="2" id="KW-1185">Reference proteome</keyword>
<name>A0A699YWB1_HAELA</name>
<organism evidence="1 2">
    <name type="scientific">Haematococcus lacustris</name>
    <name type="common">Green alga</name>
    <name type="synonym">Haematococcus pluvialis</name>
    <dbReference type="NCBI Taxonomy" id="44745"/>
    <lineage>
        <taxon>Eukaryota</taxon>
        <taxon>Viridiplantae</taxon>
        <taxon>Chlorophyta</taxon>
        <taxon>core chlorophytes</taxon>
        <taxon>Chlorophyceae</taxon>
        <taxon>CS clade</taxon>
        <taxon>Chlamydomonadales</taxon>
        <taxon>Haematococcaceae</taxon>
        <taxon>Haematococcus</taxon>
    </lineage>
</organism>
<reference evidence="1 2" key="1">
    <citation type="submission" date="2020-02" db="EMBL/GenBank/DDBJ databases">
        <title>Draft genome sequence of Haematococcus lacustris strain NIES-144.</title>
        <authorList>
            <person name="Morimoto D."/>
            <person name="Nakagawa S."/>
            <person name="Yoshida T."/>
            <person name="Sawayama S."/>
        </authorList>
    </citation>
    <scope>NUCLEOTIDE SEQUENCE [LARGE SCALE GENOMIC DNA]</scope>
    <source>
        <strain evidence="1 2">NIES-144</strain>
    </source>
</reference>
<proteinExistence type="predicted"/>
<dbReference type="AlphaFoldDB" id="A0A699YWB1"/>